<dbReference type="PANTHER" id="PTHR44899:SF1">
    <property type="entry name" value="SERINE_THREONINE-PROTEIN KINASE NEK5"/>
    <property type="match status" value="1"/>
</dbReference>
<evidence type="ECO:0000256" key="1">
    <source>
        <dbReference type="ARBA" id="ARBA00001946"/>
    </source>
</evidence>
<reference evidence="17" key="3">
    <citation type="submission" date="2025-09" db="UniProtKB">
        <authorList>
            <consortium name="Ensembl"/>
        </authorList>
    </citation>
    <scope>IDENTIFICATION</scope>
</reference>
<dbReference type="GO" id="GO:0005524">
    <property type="term" value="F:ATP binding"/>
    <property type="evidence" value="ECO:0007669"/>
    <property type="project" value="UniProtKB-UniRule"/>
</dbReference>
<evidence type="ECO:0000256" key="8">
    <source>
        <dbReference type="ARBA" id="ARBA00022777"/>
    </source>
</evidence>
<dbReference type="SUPFAM" id="SSF56112">
    <property type="entry name" value="Protein kinase-like (PK-like)"/>
    <property type="match status" value="1"/>
</dbReference>
<dbReference type="InterPro" id="IPR011009">
    <property type="entry name" value="Kinase-like_dom_sf"/>
</dbReference>
<evidence type="ECO:0000256" key="10">
    <source>
        <dbReference type="ARBA" id="ARBA00022842"/>
    </source>
</evidence>
<dbReference type="FunFam" id="3.30.200.20:FF:000097">
    <property type="entry name" value="Probable serine/threonine-protein kinase nek1"/>
    <property type="match status" value="1"/>
</dbReference>
<dbReference type="GO" id="GO:0051155">
    <property type="term" value="P:positive regulation of striated muscle cell differentiation"/>
    <property type="evidence" value="ECO:0007669"/>
    <property type="project" value="Ensembl"/>
</dbReference>
<keyword evidence="10" id="KW-0460">Magnesium</keyword>
<evidence type="ECO:0000256" key="9">
    <source>
        <dbReference type="ARBA" id="ARBA00022840"/>
    </source>
</evidence>
<evidence type="ECO:0000313" key="18">
    <source>
        <dbReference type="Proteomes" id="UP000472266"/>
    </source>
</evidence>
<dbReference type="FunFam" id="1.10.510.10:FF:000172">
    <property type="entry name" value="serine/threonine-protein kinase Nek1 isoform X1"/>
    <property type="match status" value="1"/>
</dbReference>
<dbReference type="PANTHER" id="PTHR44899">
    <property type="entry name" value="CAMK FAMILY PROTEIN KINASE"/>
    <property type="match status" value="1"/>
</dbReference>
<dbReference type="AlphaFoldDB" id="A0A672TTJ8"/>
<evidence type="ECO:0000256" key="12">
    <source>
        <dbReference type="ARBA" id="ARBA00048679"/>
    </source>
</evidence>
<dbReference type="InterPro" id="IPR017441">
    <property type="entry name" value="Protein_kinase_ATP_BS"/>
</dbReference>
<dbReference type="InterPro" id="IPR000719">
    <property type="entry name" value="Prot_kinase_dom"/>
</dbReference>
<evidence type="ECO:0000313" key="17">
    <source>
        <dbReference type="Ensembl" id="ENSSHBP00005004292.1"/>
    </source>
</evidence>
<comment type="similarity">
    <text evidence="2">Belongs to the protein kinase superfamily. NEK Ser/Thr protein kinase family. NIMA subfamily.</text>
</comment>
<comment type="cofactor">
    <cofactor evidence="1">
        <name>Mg(2+)</name>
        <dbReference type="ChEBI" id="CHEBI:18420"/>
    </cofactor>
</comment>
<dbReference type="PROSITE" id="PS00108">
    <property type="entry name" value="PROTEIN_KINASE_ST"/>
    <property type="match status" value="1"/>
</dbReference>
<dbReference type="GO" id="GO:0004674">
    <property type="term" value="F:protein serine/threonine kinase activity"/>
    <property type="evidence" value="ECO:0007669"/>
    <property type="project" value="UniProtKB-KW"/>
</dbReference>
<keyword evidence="18" id="KW-1185">Reference proteome</keyword>
<comment type="catalytic activity">
    <reaction evidence="12">
        <text>L-seryl-[protein] + ATP = O-phospho-L-seryl-[protein] + ADP + H(+)</text>
        <dbReference type="Rhea" id="RHEA:17989"/>
        <dbReference type="Rhea" id="RHEA-COMP:9863"/>
        <dbReference type="Rhea" id="RHEA-COMP:11604"/>
        <dbReference type="ChEBI" id="CHEBI:15378"/>
        <dbReference type="ChEBI" id="CHEBI:29999"/>
        <dbReference type="ChEBI" id="CHEBI:30616"/>
        <dbReference type="ChEBI" id="CHEBI:83421"/>
        <dbReference type="ChEBI" id="CHEBI:456216"/>
        <dbReference type="EC" id="2.7.11.1"/>
    </reaction>
</comment>
<comment type="catalytic activity">
    <reaction evidence="11">
        <text>L-threonyl-[protein] + ATP = O-phospho-L-threonyl-[protein] + ADP + H(+)</text>
        <dbReference type="Rhea" id="RHEA:46608"/>
        <dbReference type="Rhea" id="RHEA-COMP:11060"/>
        <dbReference type="Rhea" id="RHEA-COMP:11605"/>
        <dbReference type="ChEBI" id="CHEBI:15378"/>
        <dbReference type="ChEBI" id="CHEBI:30013"/>
        <dbReference type="ChEBI" id="CHEBI:30616"/>
        <dbReference type="ChEBI" id="CHEBI:61977"/>
        <dbReference type="ChEBI" id="CHEBI:456216"/>
        <dbReference type="EC" id="2.7.11.1"/>
    </reaction>
</comment>
<keyword evidence="5" id="KW-0808">Transferase</keyword>
<keyword evidence="7 13" id="KW-0547">Nucleotide-binding</keyword>
<proteinExistence type="inferred from homology"/>
<protein>
    <recommendedName>
        <fullName evidence="3">non-specific serine/threonine protein kinase</fullName>
        <ecNumber evidence="3">2.7.11.1</ecNumber>
    </recommendedName>
</protein>
<feature type="binding site" evidence="13">
    <location>
        <position position="33"/>
    </location>
    <ligand>
        <name>ATP</name>
        <dbReference type="ChEBI" id="CHEBI:30616"/>
    </ligand>
</feature>
<dbReference type="PIRSF" id="PIRSF000654">
    <property type="entry name" value="Integrin-linked_kinase"/>
    <property type="match status" value="1"/>
</dbReference>
<evidence type="ECO:0000256" key="13">
    <source>
        <dbReference type="PROSITE-ProRule" id="PRU10141"/>
    </source>
</evidence>
<dbReference type="Gene3D" id="1.10.510.10">
    <property type="entry name" value="Transferase(Phosphotransferase) domain 1"/>
    <property type="match status" value="1"/>
</dbReference>
<dbReference type="GeneTree" id="ENSGT00940000160136"/>
<dbReference type="PROSITE" id="PS00107">
    <property type="entry name" value="PROTEIN_KINASE_ATP"/>
    <property type="match status" value="1"/>
</dbReference>
<evidence type="ECO:0000256" key="5">
    <source>
        <dbReference type="ARBA" id="ARBA00022679"/>
    </source>
</evidence>
<dbReference type="EC" id="2.7.11.1" evidence="3"/>
<evidence type="ECO:0000256" key="15">
    <source>
        <dbReference type="SAM" id="MobiDB-lite"/>
    </source>
</evidence>
<keyword evidence="4 14" id="KW-0723">Serine/threonine-protein kinase</keyword>
<evidence type="ECO:0000256" key="14">
    <source>
        <dbReference type="RuleBase" id="RU000304"/>
    </source>
</evidence>
<evidence type="ECO:0000256" key="7">
    <source>
        <dbReference type="ARBA" id="ARBA00022741"/>
    </source>
</evidence>
<evidence type="ECO:0000256" key="4">
    <source>
        <dbReference type="ARBA" id="ARBA00022527"/>
    </source>
</evidence>
<dbReference type="Proteomes" id="UP000472266">
    <property type="component" value="Chromosome 2"/>
</dbReference>
<evidence type="ECO:0000259" key="16">
    <source>
        <dbReference type="PROSITE" id="PS50011"/>
    </source>
</evidence>
<dbReference type="Gene3D" id="3.30.200.20">
    <property type="entry name" value="Phosphorylase Kinase, domain 1"/>
    <property type="match status" value="1"/>
</dbReference>
<feature type="domain" description="Protein kinase" evidence="16">
    <location>
        <begin position="4"/>
        <end position="261"/>
    </location>
</feature>
<keyword evidence="6" id="KW-0479">Metal-binding</keyword>
<evidence type="ECO:0000256" key="2">
    <source>
        <dbReference type="ARBA" id="ARBA00010886"/>
    </source>
</evidence>
<dbReference type="PROSITE" id="PS50011">
    <property type="entry name" value="PROTEIN_KINASE_DOM"/>
    <property type="match status" value="1"/>
</dbReference>
<dbReference type="OMA" id="NICNAPA"/>
<dbReference type="SMART" id="SM00220">
    <property type="entry name" value="S_TKc"/>
    <property type="match status" value="1"/>
</dbReference>
<reference evidence="17" key="2">
    <citation type="submission" date="2025-08" db="UniProtKB">
        <authorList>
            <consortium name="Ensembl"/>
        </authorList>
    </citation>
    <scope>IDENTIFICATION</scope>
</reference>
<dbReference type="GO" id="GO:0046872">
    <property type="term" value="F:metal ion binding"/>
    <property type="evidence" value="ECO:0007669"/>
    <property type="project" value="UniProtKB-KW"/>
</dbReference>
<accession>A0A672TTJ8</accession>
<feature type="region of interest" description="Disordered" evidence="15">
    <location>
        <begin position="291"/>
        <end position="314"/>
    </location>
</feature>
<dbReference type="InterPro" id="IPR051131">
    <property type="entry name" value="NEK_Ser/Thr_kinase_NIMA"/>
</dbReference>
<dbReference type="Pfam" id="PF00069">
    <property type="entry name" value="Pkinase"/>
    <property type="match status" value="1"/>
</dbReference>
<evidence type="ECO:0000256" key="11">
    <source>
        <dbReference type="ARBA" id="ARBA00047899"/>
    </source>
</evidence>
<dbReference type="Ensembl" id="ENSSHBT00005005232.1">
    <property type="protein sequence ID" value="ENSSHBP00005004292.1"/>
    <property type="gene ID" value="ENSSHBG00005003827.1"/>
</dbReference>
<dbReference type="InterPro" id="IPR008271">
    <property type="entry name" value="Ser/Thr_kinase_AS"/>
</dbReference>
<organism evidence="17 18">
    <name type="scientific">Strigops habroptila</name>
    <name type="common">Kakapo</name>
    <dbReference type="NCBI Taxonomy" id="2489341"/>
    <lineage>
        <taxon>Eukaryota</taxon>
        <taxon>Metazoa</taxon>
        <taxon>Chordata</taxon>
        <taxon>Craniata</taxon>
        <taxon>Vertebrata</taxon>
        <taxon>Euteleostomi</taxon>
        <taxon>Archelosauria</taxon>
        <taxon>Archosauria</taxon>
        <taxon>Dinosauria</taxon>
        <taxon>Saurischia</taxon>
        <taxon>Theropoda</taxon>
        <taxon>Coelurosauria</taxon>
        <taxon>Aves</taxon>
        <taxon>Neognathae</taxon>
        <taxon>Neoaves</taxon>
        <taxon>Telluraves</taxon>
        <taxon>Australaves</taxon>
        <taxon>Psittaciformes</taxon>
        <taxon>Psittacidae</taxon>
        <taxon>Strigops</taxon>
    </lineage>
</organism>
<sequence>MDKYEIIKKIGEGSFGKIFLAKGKVDNEQCVIKEIDLIKVNQQNLDDNTSQKEVILLAKMKHANIVTFYASLQEKNKLYIVMEYCDGGDLMKRINMQHGVLFDEDQILSWFVQISLGLKHIHDKKILHRDVKAQNIFLSNNGKVAKLGDFGIARQLNSTMEFAHTCVGTPYYLSPEICENQPYNNKTDIWSLGCVLYELCALKHPFEDNSLHQLVLKICRGRFHPVSPNYSYDLRILISQLFKISPRDRPSINSILRKPFLQKLVLRYLPPEVIFIAHLDTRVLHKVKNKKRREMQEQKHTRQSITVPFRKRQL</sequence>
<dbReference type="InParanoid" id="A0A672TTJ8"/>
<evidence type="ECO:0000256" key="3">
    <source>
        <dbReference type="ARBA" id="ARBA00012513"/>
    </source>
</evidence>
<reference evidence="17 18" key="1">
    <citation type="submission" date="2019-11" db="EMBL/GenBank/DDBJ databases">
        <title>Strigops habroptila (kakapo) genome, bStrHab1, primary haplotype, v2.</title>
        <authorList>
            <person name="Jarvis E.D."/>
            <person name="Howard J."/>
            <person name="Rhie A."/>
            <person name="Phillippy A."/>
            <person name="Korlach J."/>
            <person name="Digby A."/>
            <person name="Iorns D."/>
            <person name="Eason D."/>
            <person name="Robertson B."/>
            <person name="Raemaekers T."/>
            <person name="Howe K."/>
            <person name="Lewin H."/>
            <person name="Damas J."/>
            <person name="Hastie A."/>
            <person name="Tracey A."/>
            <person name="Chow W."/>
            <person name="Fedrigo O."/>
        </authorList>
    </citation>
    <scope>NUCLEOTIDE SEQUENCE [LARGE SCALE GENOMIC DNA]</scope>
</reference>
<keyword evidence="9 13" id="KW-0067">ATP-binding</keyword>
<name>A0A672TTJ8_STRHB</name>
<keyword evidence="8" id="KW-0418">Kinase</keyword>
<evidence type="ECO:0000256" key="6">
    <source>
        <dbReference type="ARBA" id="ARBA00022723"/>
    </source>
</evidence>